<organism evidence="5 6">
    <name type="scientific">Pseudolysinimonas kribbensis</name>
    <dbReference type="NCBI Taxonomy" id="433641"/>
    <lineage>
        <taxon>Bacteria</taxon>
        <taxon>Bacillati</taxon>
        <taxon>Actinomycetota</taxon>
        <taxon>Actinomycetes</taxon>
        <taxon>Micrococcales</taxon>
        <taxon>Microbacteriaceae</taxon>
        <taxon>Pseudolysinimonas</taxon>
    </lineage>
</organism>
<dbReference type="Gene3D" id="3.30.360.10">
    <property type="entry name" value="Dihydrodipicolinate Reductase, domain 2"/>
    <property type="match status" value="1"/>
</dbReference>
<dbReference type="Pfam" id="PF22725">
    <property type="entry name" value="GFO_IDH_MocA_C3"/>
    <property type="match status" value="1"/>
</dbReference>
<gene>
    <name evidence="5" type="ORF">GCM10025881_09160</name>
</gene>
<evidence type="ECO:0000259" key="4">
    <source>
        <dbReference type="Pfam" id="PF22725"/>
    </source>
</evidence>
<dbReference type="RefSeq" id="WP_284253105.1">
    <property type="nucleotide sequence ID" value="NZ_BAAAQO010000003.1"/>
</dbReference>
<proteinExistence type="predicted"/>
<dbReference type="SUPFAM" id="SSF55347">
    <property type="entry name" value="Glyceraldehyde-3-phosphate dehydrogenase-like, C-terminal domain"/>
    <property type="match status" value="1"/>
</dbReference>
<dbReference type="EMBL" id="BSVB01000001">
    <property type="protein sequence ID" value="GMA94092.1"/>
    <property type="molecule type" value="Genomic_DNA"/>
</dbReference>
<keyword evidence="1" id="KW-0560">Oxidoreductase</keyword>
<dbReference type="SUPFAM" id="SSF51735">
    <property type="entry name" value="NAD(P)-binding Rossmann-fold domains"/>
    <property type="match status" value="1"/>
</dbReference>
<comment type="caution">
    <text evidence="5">The sequence shown here is derived from an EMBL/GenBank/DDBJ whole genome shotgun (WGS) entry which is preliminary data.</text>
</comment>
<dbReference type="InterPro" id="IPR055170">
    <property type="entry name" value="GFO_IDH_MocA-like_dom"/>
</dbReference>
<evidence type="ECO:0000259" key="3">
    <source>
        <dbReference type="Pfam" id="PF01408"/>
    </source>
</evidence>
<evidence type="ECO:0000313" key="6">
    <source>
        <dbReference type="Proteomes" id="UP001157034"/>
    </source>
</evidence>
<dbReference type="InterPro" id="IPR036291">
    <property type="entry name" value="NAD(P)-bd_dom_sf"/>
</dbReference>
<feature type="domain" description="GFO/IDH/MocA-like oxidoreductase" evidence="4">
    <location>
        <begin position="146"/>
        <end position="284"/>
    </location>
</feature>
<name>A0ABQ6K0F1_9MICO</name>
<keyword evidence="2" id="KW-0520">NAD</keyword>
<accession>A0ABQ6K0F1</accession>
<dbReference type="Proteomes" id="UP001157034">
    <property type="component" value="Unassembled WGS sequence"/>
</dbReference>
<dbReference type="InterPro" id="IPR000683">
    <property type="entry name" value="Gfo/Idh/MocA-like_OxRdtase_N"/>
</dbReference>
<keyword evidence="6" id="KW-1185">Reference proteome</keyword>
<evidence type="ECO:0000256" key="1">
    <source>
        <dbReference type="ARBA" id="ARBA00023002"/>
    </source>
</evidence>
<dbReference type="PANTHER" id="PTHR43818">
    <property type="entry name" value="BCDNA.GH03377"/>
    <property type="match status" value="1"/>
</dbReference>
<dbReference type="PANTHER" id="PTHR43818:SF11">
    <property type="entry name" value="BCDNA.GH03377"/>
    <property type="match status" value="1"/>
</dbReference>
<protein>
    <submittedName>
        <fullName evidence="5">Oxidoreductase</fullName>
    </submittedName>
</protein>
<dbReference type="InterPro" id="IPR050463">
    <property type="entry name" value="Gfo/Idh/MocA_oxidrdct_glycsds"/>
</dbReference>
<evidence type="ECO:0000256" key="2">
    <source>
        <dbReference type="ARBA" id="ARBA00023027"/>
    </source>
</evidence>
<sequence length="378" mass="40454">MTDVAAPSVSSPSRLRIGVLGSGGIATIPEGVLPNLHHIADKVQVVSIADVMVERAQRAAATYGIPNVYATLDELLAGEEVDAVINLTPIPAHAQTALTIVGAGKHLVVEKPIATTLEDADRIIETAKQNGVTVIVAPPDMLYRPYREAQRLVRQGAIGRVAFARVRSSHQGPGGGPEGWPFDPSWFYQEGSGPLFDMGVYGIHEITGILGPARRVSAFAGITDPIRTVRGDNEYTGLEMPVTTPDMNLFMLDFGDSTFAVIDGSYNVHASLSPKVELFGRQGAMGIINPSGPDLQLYRTDVAPGMDGWVQPKSDGWLADPRRDALRRALLVDHLADVVLHGAEPVLTAEHARHALEIMIAVGTSAREGRVVELTTTF</sequence>
<evidence type="ECO:0000313" key="5">
    <source>
        <dbReference type="EMBL" id="GMA94092.1"/>
    </source>
</evidence>
<dbReference type="Pfam" id="PF01408">
    <property type="entry name" value="GFO_IDH_MocA"/>
    <property type="match status" value="1"/>
</dbReference>
<feature type="domain" description="Gfo/Idh/MocA-like oxidoreductase N-terminal" evidence="3">
    <location>
        <begin position="15"/>
        <end position="136"/>
    </location>
</feature>
<reference evidence="6" key="1">
    <citation type="journal article" date="2019" name="Int. J. Syst. Evol. Microbiol.">
        <title>The Global Catalogue of Microorganisms (GCM) 10K type strain sequencing project: providing services to taxonomists for standard genome sequencing and annotation.</title>
        <authorList>
            <consortium name="The Broad Institute Genomics Platform"/>
            <consortium name="The Broad Institute Genome Sequencing Center for Infectious Disease"/>
            <person name="Wu L."/>
            <person name="Ma J."/>
        </authorList>
    </citation>
    <scope>NUCLEOTIDE SEQUENCE [LARGE SCALE GENOMIC DNA]</scope>
    <source>
        <strain evidence="6">NBRC 108894</strain>
    </source>
</reference>
<dbReference type="Gene3D" id="3.40.50.720">
    <property type="entry name" value="NAD(P)-binding Rossmann-like Domain"/>
    <property type="match status" value="1"/>
</dbReference>